<dbReference type="EMBL" id="JACHEM010000001">
    <property type="protein sequence ID" value="MBB6433902.1"/>
    <property type="molecule type" value="Genomic_DNA"/>
</dbReference>
<proteinExistence type="predicted"/>
<gene>
    <name evidence="1" type="ORF">HNQ79_000340</name>
</gene>
<dbReference type="AlphaFoldDB" id="A0A7X0LML2"/>
<comment type="caution">
    <text evidence="1">The sequence shown here is derived from an EMBL/GenBank/DDBJ whole genome shotgun (WGS) entry which is preliminary data.</text>
</comment>
<name>A0A7X0LML2_9ACTN</name>
<sequence>MLLPSAHEQTELIEVVRISPDANDPLPKTLDGEDVAIWEGDEAREVLSLIKELPVSRPGQTFLPGWGLRAHGPRGMLFEFAFSYDCHAARVWGPAVPHKQEGLYPFDPDSPQAVELLRRFRACT</sequence>
<accession>A0A7X0LML2</accession>
<dbReference type="RefSeq" id="WP_185026010.1">
    <property type="nucleotide sequence ID" value="NZ_BNBN01000001.1"/>
</dbReference>
<dbReference type="Proteomes" id="UP000540423">
    <property type="component" value="Unassembled WGS sequence"/>
</dbReference>
<evidence type="ECO:0000313" key="2">
    <source>
        <dbReference type="Proteomes" id="UP000540423"/>
    </source>
</evidence>
<keyword evidence="2" id="KW-1185">Reference proteome</keyword>
<protein>
    <submittedName>
        <fullName evidence="1">Uncharacterized protein</fullName>
    </submittedName>
</protein>
<organism evidence="1 2">
    <name type="scientific">Streptomyces candidus</name>
    <dbReference type="NCBI Taxonomy" id="67283"/>
    <lineage>
        <taxon>Bacteria</taxon>
        <taxon>Bacillati</taxon>
        <taxon>Actinomycetota</taxon>
        <taxon>Actinomycetes</taxon>
        <taxon>Kitasatosporales</taxon>
        <taxon>Streptomycetaceae</taxon>
        <taxon>Streptomyces</taxon>
    </lineage>
</organism>
<reference evidence="1 2" key="1">
    <citation type="submission" date="2020-08" db="EMBL/GenBank/DDBJ databases">
        <title>Genomic Encyclopedia of Type Strains, Phase IV (KMG-IV): sequencing the most valuable type-strain genomes for metagenomic binning, comparative biology and taxonomic classification.</title>
        <authorList>
            <person name="Goeker M."/>
        </authorList>
    </citation>
    <scope>NUCLEOTIDE SEQUENCE [LARGE SCALE GENOMIC DNA]</scope>
    <source>
        <strain evidence="1 2">DSM 40141</strain>
    </source>
</reference>
<evidence type="ECO:0000313" key="1">
    <source>
        <dbReference type="EMBL" id="MBB6433902.1"/>
    </source>
</evidence>